<accession>A0A6M0R633</accession>
<evidence type="ECO:0000259" key="2">
    <source>
        <dbReference type="Pfam" id="PF13439"/>
    </source>
</evidence>
<reference evidence="3 4" key="1">
    <citation type="submission" date="2019-04" db="EMBL/GenBank/DDBJ databases">
        <title>Genome sequencing of Clostridium botulinum Groups I-IV and Clostridium butyricum.</title>
        <authorList>
            <person name="Brunt J."/>
            <person name="Van Vliet A.H.M."/>
            <person name="Stringer S.C."/>
            <person name="Carter A.T."/>
            <person name="Peck M.W."/>
        </authorList>
    </citation>
    <scope>NUCLEOTIDE SEQUENCE [LARGE SCALE GENOMIC DNA]</scope>
    <source>
        <strain evidence="3 4">IFR 18/094</strain>
    </source>
</reference>
<dbReference type="Proteomes" id="UP000473885">
    <property type="component" value="Unassembled WGS sequence"/>
</dbReference>
<feature type="domain" description="Glycosyl transferase family 1" evidence="1">
    <location>
        <begin position="173"/>
        <end position="338"/>
    </location>
</feature>
<dbReference type="SUPFAM" id="SSF53756">
    <property type="entry name" value="UDP-Glycosyltransferase/glycogen phosphorylase"/>
    <property type="match status" value="1"/>
</dbReference>
<protein>
    <submittedName>
        <fullName evidence="3">Glycosyltransferase family 4 protein</fullName>
    </submittedName>
</protein>
<evidence type="ECO:0000313" key="3">
    <source>
        <dbReference type="EMBL" id="NEZ45605.1"/>
    </source>
</evidence>
<dbReference type="InterPro" id="IPR028098">
    <property type="entry name" value="Glyco_trans_4-like_N"/>
</dbReference>
<dbReference type="PANTHER" id="PTHR45947:SF3">
    <property type="entry name" value="SULFOQUINOVOSYL TRANSFERASE SQD2"/>
    <property type="match status" value="1"/>
</dbReference>
<dbReference type="PANTHER" id="PTHR45947">
    <property type="entry name" value="SULFOQUINOVOSYL TRANSFERASE SQD2"/>
    <property type="match status" value="1"/>
</dbReference>
<dbReference type="Gene3D" id="3.40.50.2000">
    <property type="entry name" value="Glycogen Phosphorylase B"/>
    <property type="match status" value="2"/>
</dbReference>
<comment type="caution">
    <text evidence="3">The sequence shown here is derived from an EMBL/GenBank/DDBJ whole genome shotgun (WGS) entry which is preliminary data.</text>
</comment>
<dbReference type="InterPro" id="IPR001296">
    <property type="entry name" value="Glyco_trans_1"/>
</dbReference>
<dbReference type="GO" id="GO:0016757">
    <property type="term" value="F:glycosyltransferase activity"/>
    <property type="evidence" value="ECO:0007669"/>
    <property type="project" value="InterPro"/>
</dbReference>
<keyword evidence="4" id="KW-1185">Reference proteome</keyword>
<name>A0A6M0R633_9CLOT</name>
<dbReference type="CDD" id="cd03801">
    <property type="entry name" value="GT4_PimA-like"/>
    <property type="match status" value="1"/>
</dbReference>
<sequence>MKILQVITGNDNGGGGKHVLNICTGSNKYFETVLGCIGKGDLYERAKSMGVKTKLFTLKSIINGELQRYVKDNNINIVNFHGAKAFFAHSFIHNKINIPTVATIHSDYKRDFMNNKFKYYFFTPLSIKGIKTFKNYICVSNYIKNMLIKDNISGEKFIVNNGIDIDSIRPCKDKNKLIKELDLNEKDFIYIMVARMHPIKNHKSLIEAFFKLCREYDDVKLLLVGDGVEEENLKSQVQNLKISNKVKFIGFKDNVLEYINLSDISLLTSFNEGGAPPLVILESGALNVPVIASNVSDIPKTINGNNGFLIDPNSVDSIYSKMREAYISKDKLKELGFNLYKDVVNNYSIDNFCKSYYNFYKSLI</sequence>
<evidence type="ECO:0000259" key="1">
    <source>
        <dbReference type="Pfam" id="PF00534"/>
    </source>
</evidence>
<dbReference type="EMBL" id="SXDP01000001">
    <property type="protein sequence ID" value="NEZ45605.1"/>
    <property type="molecule type" value="Genomic_DNA"/>
</dbReference>
<organism evidence="3 4">
    <name type="scientific">Clostridium niameyense</name>
    <dbReference type="NCBI Taxonomy" id="1622073"/>
    <lineage>
        <taxon>Bacteria</taxon>
        <taxon>Bacillati</taxon>
        <taxon>Bacillota</taxon>
        <taxon>Clostridia</taxon>
        <taxon>Eubacteriales</taxon>
        <taxon>Clostridiaceae</taxon>
        <taxon>Clostridium</taxon>
    </lineage>
</organism>
<gene>
    <name evidence="3" type="ORF">FDF74_00080</name>
</gene>
<dbReference type="Pfam" id="PF13439">
    <property type="entry name" value="Glyco_transf_4"/>
    <property type="match status" value="1"/>
</dbReference>
<dbReference type="Pfam" id="PF00534">
    <property type="entry name" value="Glycos_transf_1"/>
    <property type="match status" value="1"/>
</dbReference>
<proteinExistence type="predicted"/>
<feature type="domain" description="Glycosyltransferase subfamily 4-like N-terminal" evidence="2">
    <location>
        <begin position="61"/>
        <end position="166"/>
    </location>
</feature>
<dbReference type="RefSeq" id="WP_163248088.1">
    <property type="nucleotide sequence ID" value="NZ_SXDP01000001.1"/>
</dbReference>
<dbReference type="InterPro" id="IPR050194">
    <property type="entry name" value="Glycosyltransferase_grp1"/>
</dbReference>
<dbReference type="AlphaFoldDB" id="A0A6M0R633"/>
<evidence type="ECO:0000313" key="4">
    <source>
        <dbReference type="Proteomes" id="UP000473885"/>
    </source>
</evidence>
<keyword evidence="3" id="KW-0808">Transferase</keyword>